<evidence type="ECO:0000313" key="2">
    <source>
        <dbReference type="EMBL" id="KKM82185.1"/>
    </source>
</evidence>
<dbReference type="EMBL" id="LAZR01007901">
    <property type="protein sequence ID" value="KKM82185.1"/>
    <property type="molecule type" value="Genomic_DNA"/>
</dbReference>
<protein>
    <submittedName>
        <fullName evidence="2">Uncharacterized protein</fullName>
    </submittedName>
</protein>
<organism evidence="2">
    <name type="scientific">marine sediment metagenome</name>
    <dbReference type="NCBI Taxonomy" id="412755"/>
    <lineage>
        <taxon>unclassified sequences</taxon>
        <taxon>metagenomes</taxon>
        <taxon>ecological metagenomes</taxon>
    </lineage>
</organism>
<accession>A0A0F9MZY4</accession>
<proteinExistence type="predicted"/>
<sequence length="49" mass="5614">MYTGWIRPPEDERGGKIIVECNLFLKNKQPDSSYDVELPDSGMNKEEAI</sequence>
<reference evidence="2" key="1">
    <citation type="journal article" date="2015" name="Nature">
        <title>Complex archaea that bridge the gap between prokaryotes and eukaryotes.</title>
        <authorList>
            <person name="Spang A."/>
            <person name="Saw J.H."/>
            <person name="Jorgensen S.L."/>
            <person name="Zaremba-Niedzwiedzka K."/>
            <person name="Martijn J."/>
            <person name="Lind A.E."/>
            <person name="van Eijk R."/>
            <person name="Schleper C."/>
            <person name="Guy L."/>
            <person name="Ettema T.J."/>
        </authorList>
    </citation>
    <scope>NUCLEOTIDE SEQUENCE</scope>
</reference>
<name>A0A0F9MZY4_9ZZZZ</name>
<comment type="caution">
    <text evidence="2">The sequence shown here is derived from an EMBL/GenBank/DDBJ whole genome shotgun (WGS) entry which is preliminary data.</text>
</comment>
<feature type="region of interest" description="Disordered" evidence="1">
    <location>
        <begin position="30"/>
        <end position="49"/>
    </location>
</feature>
<gene>
    <name evidence="2" type="ORF">LCGC14_1322100</name>
</gene>
<evidence type="ECO:0000256" key="1">
    <source>
        <dbReference type="SAM" id="MobiDB-lite"/>
    </source>
</evidence>
<dbReference type="AlphaFoldDB" id="A0A0F9MZY4"/>